<dbReference type="AlphaFoldDB" id="A0A518K8F9"/>
<dbReference type="PROSITE" id="PS50932">
    <property type="entry name" value="HTH_LACI_2"/>
    <property type="match status" value="1"/>
</dbReference>
<dbReference type="InterPro" id="IPR028082">
    <property type="entry name" value="Peripla_BP_I"/>
</dbReference>
<dbReference type="EMBL" id="CP036349">
    <property type="protein sequence ID" value="QDV74070.1"/>
    <property type="molecule type" value="Genomic_DNA"/>
</dbReference>
<proteinExistence type="predicted"/>
<evidence type="ECO:0000256" key="3">
    <source>
        <dbReference type="ARBA" id="ARBA00023163"/>
    </source>
</evidence>
<dbReference type="CDD" id="cd06267">
    <property type="entry name" value="PBP1_LacI_sugar_binding-like"/>
    <property type="match status" value="1"/>
</dbReference>
<evidence type="ECO:0000313" key="6">
    <source>
        <dbReference type="Proteomes" id="UP000316426"/>
    </source>
</evidence>
<feature type="domain" description="HTH lacI-type" evidence="4">
    <location>
        <begin position="6"/>
        <end position="61"/>
    </location>
</feature>
<dbReference type="Pfam" id="PF00356">
    <property type="entry name" value="LacI"/>
    <property type="match status" value="1"/>
</dbReference>
<dbReference type="InterPro" id="IPR010982">
    <property type="entry name" value="Lambda_DNA-bd_dom_sf"/>
</dbReference>
<evidence type="ECO:0000256" key="2">
    <source>
        <dbReference type="ARBA" id="ARBA00023125"/>
    </source>
</evidence>
<name>A0A518K8F9_9BACT</name>
<dbReference type="GO" id="GO:0000976">
    <property type="term" value="F:transcription cis-regulatory region binding"/>
    <property type="evidence" value="ECO:0007669"/>
    <property type="project" value="TreeGrafter"/>
</dbReference>
<dbReference type="SUPFAM" id="SSF47413">
    <property type="entry name" value="lambda repressor-like DNA-binding domains"/>
    <property type="match status" value="1"/>
</dbReference>
<dbReference type="Gene3D" id="1.10.260.40">
    <property type="entry name" value="lambda repressor-like DNA-binding domains"/>
    <property type="match status" value="1"/>
</dbReference>
<evidence type="ECO:0000259" key="4">
    <source>
        <dbReference type="PROSITE" id="PS50932"/>
    </source>
</evidence>
<dbReference type="RefSeq" id="WP_145112151.1">
    <property type="nucleotide sequence ID" value="NZ_CP036349.1"/>
</dbReference>
<gene>
    <name evidence="5" type="primary">ccpA_2</name>
    <name evidence="5" type="ORF">Spa11_22690</name>
</gene>
<evidence type="ECO:0000313" key="5">
    <source>
        <dbReference type="EMBL" id="QDV74070.1"/>
    </source>
</evidence>
<organism evidence="5 6">
    <name type="scientific">Botrimarina mediterranea</name>
    <dbReference type="NCBI Taxonomy" id="2528022"/>
    <lineage>
        <taxon>Bacteria</taxon>
        <taxon>Pseudomonadati</taxon>
        <taxon>Planctomycetota</taxon>
        <taxon>Planctomycetia</taxon>
        <taxon>Pirellulales</taxon>
        <taxon>Lacipirellulaceae</taxon>
        <taxon>Botrimarina</taxon>
    </lineage>
</organism>
<dbReference type="SMART" id="SM00354">
    <property type="entry name" value="HTH_LACI"/>
    <property type="match status" value="1"/>
</dbReference>
<dbReference type="Proteomes" id="UP000316426">
    <property type="component" value="Chromosome"/>
</dbReference>
<dbReference type="GO" id="GO:0003700">
    <property type="term" value="F:DNA-binding transcription factor activity"/>
    <property type="evidence" value="ECO:0007669"/>
    <property type="project" value="TreeGrafter"/>
</dbReference>
<dbReference type="PANTHER" id="PTHR30146">
    <property type="entry name" value="LACI-RELATED TRANSCRIPTIONAL REPRESSOR"/>
    <property type="match status" value="1"/>
</dbReference>
<keyword evidence="2" id="KW-0238">DNA-binding</keyword>
<dbReference type="Gene3D" id="3.40.50.2300">
    <property type="match status" value="2"/>
</dbReference>
<sequence length="358" mass="39773">MSKRTPRLKDVAEAANVSISAASRILRGEESRFGEETCRRVLEASRKLGWRPNLLVNGIQTGTTRTVGVMIPPFDSFWIAVLSGIHARFAEADYLPITVWLGDLEHMPHFEADEKRGLELINRLLDRRVDAFILWPPFGMAYRDHLPEFRDRAVPIVTIDHHPDTPLWDTVATNEQSTTAMVAKHLVDLGHRRIAVISSRETPSQTWALERRNSFEAALLKACPKAEIKVWRLNEEGNNGVEVATQLLRSRFRPTAVFAATDHEAAYVYQAAAKIGVRIPEELSVVGFADLDFAATMTPPLTTVRQRAREIGDQAAALVLRRLMGESGAGSIPFSNVRVDGDLILRDSTGPAPVDAVD</sequence>
<protein>
    <submittedName>
        <fullName evidence="5">Catabolite control protein A</fullName>
    </submittedName>
</protein>
<keyword evidence="1" id="KW-0805">Transcription regulation</keyword>
<accession>A0A518K8F9</accession>
<dbReference type="Pfam" id="PF13377">
    <property type="entry name" value="Peripla_BP_3"/>
    <property type="match status" value="1"/>
</dbReference>
<keyword evidence="3" id="KW-0804">Transcription</keyword>
<dbReference type="PANTHER" id="PTHR30146:SF138">
    <property type="entry name" value="TRANSCRIPTIONAL REGULATORY PROTEIN"/>
    <property type="match status" value="1"/>
</dbReference>
<dbReference type="KEGG" id="bmei:Spa11_22690"/>
<keyword evidence="6" id="KW-1185">Reference proteome</keyword>
<dbReference type="InterPro" id="IPR046335">
    <property type="entry name" value="LacI/GalR-like_sensor"/>
</dbReference>
<reference evidence="5 6" key="1">
    <citation type="submission" date="2019-02" db="EMBL/GenBank/DDBJ databases">
        <title>Deep-cultivation of Planctomycetes and their phenomic and genomic characterization uncovers novel biology.</title>
        <authorList>
            <person name="Wiegand S."/>
            <person name="Jogler M."/>
            <person name="Boedeker C."/>
            <person name="Pinto D."/>
            <person name="Vollmers J."/>
            <person name="Rivas-Marin E."/>
            <person name="Kohn T."/>
            <person name="Peeters S.H."/>
            <person name="Heuer A."/>
            <person name="Rast P."/>
            <person name="Oberbeckmann S."/>
            <person name="Bunk B."/>
            <person name="Jeske O."/>
            <person name="Meyerdierks A."/>
            <person name="Storesund J.E."/>
            <person name="Kallscheuer N."/>
            <person name="Luecker S."/>
            <person name="Lage O.M."/>
            <person name="Pohl T."/>
            <person name="Merkel B.J."/>
            <person name="Hornburger P."/>
            <person name="Mueller R.-W."/>
            <person name="Bruemmer F."/>
            <person name="Labrenz M."/>
            <person name="Spormann A.M."/>
            <person name="Op den Camp H."/>
            <person name="Overmann J."/>
            <person name="Amann R."/>
            <person name="Jetten M.S.M."/>
            <person name="Mascher T."/>
            <person name="Medema M.H."/>
            <person name="Devos D.P."/>
            <person name="Kaster A.-K."/>
            <person name="Ovreas L."/>
            <person name="Rohde M."/>
            <person name="Galperin M.Y."/>
            <person name="Jogler C."/>
        </authorList>
    </citation>
    <scope>NUCLEOTIDE SEQUENCE [LARGE SCALE GENOMIC DNA]</scope>
    <source>
        <strain evidence="5 6">Spa11</strain>
    </source>
</reference>
<dbReference type="SUPFAM" id="SSF53822">
    <property type="entry name" value="Periplasmic binding protein-like I"/>
    <property type="match status" value="1"/>
</dbReference>
<evidence type="ECO:0000256" key="1">
    <source>
        <dbReference type="ARBA" id="ARBA00023015"/>
    </source>
</evidence>
<dbReference type="CDD" id="cd01392">
    <property type="entry name" value="HTH_LacI"/>
    <property type="match status" value="1"/>
</dbReference>
<dbReference type="InterPro" id="IPR000843">
    <property type="entry name" value="HTH_LacI"/>
</dbReference>